<keyword evidence="2" id="KW-0472">Membrane</keyword>
<feature type="transmembrane region" description="Helical" evidence="2">
    <location>
        <begin position="263"/>
        <end position="283"/>
    </location>
</feature>
<dbReference type="Proteomes" id="UP001522662">
    <property type="component" value="Unassembled WGS sequence"/>
</dbReference>
<evidence type="ECO:0000256" key="1">
    <source>
        <dbReference type="ARBA" id="ARBA00009617"/>
    </source>
</evidence>
<dbReference type="InterPro" id="IPR036259">
    <property type="entry name" value="MFS_trans_sf"/>
</dbReference>
<dbReference type="RefSeq" id="WP_245137116.1">
    <property type="nucleotide sequence ID" value="NZ_CP128477.1"/>
</dbReference>
<dbReference type="EMBL" id="JALAYX010000003">
    <property type="protein sequence ID" value="MCJ8239579.1"/>
    <property type="molecule type" value="Genomic_DNA"/>
</dbReference>
<feature type="transmembrane region" description="Helical" evidence="2">
    <location>
        <begin position="146"/>
        <end position="165"/>
    </location>
</feature>
<proteinExistence type="inferred from homology"/>
<feature type="transmembrane region" description="Helical" evidence="2">
    <location>
        <begin position="40"/>
        <end position="60"/>
    </location>
</feature>
<evidence type="ECO:0000313" key="4">
    <source>
        <dbReference type="Proteomes" id="UP001522662"/>
    </source>
</evidence>
<keyword evidence="2" id="KW-0812">Transmembrane</keyword>
<protein>
    <submittedName>
        <fullName evidence="3">MFS transporter</fullName>
    </submittedName>
</protein>
<comment type="similarity">
    <text evidence="1">Belongs to the sodium:galactoside symporter (TC 2.A.2) family.</text>
</comment>
<dbReference type="InterPro" id="IPR039672">
    <property type="entry name" value="MFS_2"/>
</dbReference>
<evidence type="ECO:0000313" key="3">
    <source>
        <dbReference type="EMBL" id="MCJ8239579.1"/>
    </source>
</evidence>
<dbReference type="Pfam" id="PF13347">
    <property type="entry name" value="MFS_2"/>
    <property type="match status" value="1"/>
</dbReference>
<sequence length="441" mass="47427">MTHQAPAPSRLVLYALPAIPMAAIALPFYIVLPTFYADHFAMSLATIGIVLLGIRLIDAVTDPLFGWLSDRVRSRFGRRRFFFLISTPLTALAAFMLFWPPEDASIGYLAFWGVALSIGSTWSLLPYTAWGAELATGYQARVKLSAYREGATLIGSLIAITLPFVGGLDTAIGFHGLAWIAVFIAVMLPLTGLLAATTVPEPVDFSRRKLSLREGFRHLRANGPFLRLASAFLLNSFANAIPASLFIYFVGQRLGAPALQGPLLFTYFLCAIAGVPLAVATARRLGKHRAWCFAMMLACAVFSVAGFLGEGDVFAFTIVCVVTGLLLGFDLTLPPAIQADVIDNDTVASGEQRSGLYFAAWSFITKLAVALSAGIVFPLLDLAGFIGSQSAAQTPEALTMLAALYAFLPILPKLAAITLMWNFSLDEAAHQRLRANLTPLG</sequence>
<keyword evidence="2" id="KW-1133">Transmembrane helix</keyword>
<dbReference type="SUPFAM" id="SSF103473">
    <property type="entry name" value="MFS general substrate transporter"/>
    <property type="match status" value="1"/>
</dbReference>
<feature type="transmembrane region" description="Helical" evidence="2">
    <location>
        <begin position="400"/>
        <end position="423"/>
    </location>
</feature>
<dbReference type="Gene3D" id="1.20.1250.20">
    <property type="entry name" value="MFS general substrate transporter like domains"/>
    <property type="match status" value="1"/>
</dbReference>
<feature type="transmembrane region" description="Helical" evidence="2">
    <location>
        <begin position="354"/>
        <end position="380"/>
    </location>
</feature>
<organism evidence="3 4">
    <name type="scientific">Peteryoungia algae</name>
    <dbReference type="NCBI Taxonomy" id="2919917"/>
    <lineage>
        <taxon>Bacteria</taxon>
        <taxon>Pseudomonadati</taxon>
        <taxon>Pseudomonadota</taxon>
        <taxon>Alphaproteobacteria</taxon>
        <taxon>Hyphomicrobiales</taxon>
        <taxon>Rhizobiaceae</taxon>
        <taxon>Peteryoungia</taxon>
    </lineage>
</organism>
<feature type="transmembrane region" description="Helical" evidence="2">
    <location>
        <begin position="12"/>
        <end position="34"/>
    </location>
</feature>
<feature type="transmembrane region" description="Helical" evidence="2">
    <location>
        <begin position="177"/>
        <end position="199"/>
    </location>
</feature>
<feature type="transmembrane region" description="Helical" evidence="2">
    <location>
        <begin position="290"/>
        <end position="308"/>
    </location>
</feature>
<feature type="transmembrane region" description="Helical" evidence="2">
    <location>
        <begin position="105"/>
        <end position="125"/>
    </location>
</feature>
<gene>
    <name evidence="3" type="ORF">MKJ03_14715</name>
</gene>
<dbReference type="PANTHER" id="PTHR11328">
    <property type="entry name" value="MAJOR FACILITATOR SUPERFAMILY DOMAIN-CONTAINING PROTEIN"/>
    <property type="match status" value="1"/>
</dbReference>
<feature type="transmembrane region" description="Helical" evidence="2">
    <location>
        <begin position="225"/>
        <end position="251"/>
    </location>
</feature>
<feature type="transmembrane region" description="Helical" evidence="2">
    <location>
        <begin position="81"/>
        <end position="99"/>
    </location>
</feature>
<feature type="transmembrane region" description="Helical" evidence="2">
    <location>
        <begin position="314"/>
        <end position="333"/>
    </location>
</feature>
<keyword evidence="4" id="KW-1185">Reference proteome</keyword>
<name>A0ABT0D2R2_9HYPH</name>
<reference evidence="3 4" key="1">
    <citation type="submission" date="2022-03" db="EMBL/GenBank/DDBJ databases">
        <title>Rhizobium SSM4.3 sp. nov., isolated from Sediment (Gouqi Island).</title>
        <authorList>
            <person name="Chen G."/>
        </authorList>
    </citation>
    <scope>NUCLEOTIDE SEQUENCE [LARGE SCALE GENOMIC DNA]</scope>
    <source>
        <strain evidence="3 4">SSM4.3</strain>
    </source>
</reference>
<accession>A0ABT0D2R2</accession>
<evidence type="ECO:0000256" key="2">
    <source>
        <dbReference type="SAM" id="Phobius"/>
    </source>
</evidence>
<dbReference type="PANTHER" id="PTHR11328:SF24">
    <property type="entry name" value="MAJOR FACILITATOR SUPERFAMILY (MFS) PROFILE DOMAIN-CONTAINING PROTEIN"/>
    <property type="match status" value="1"/>
</dbReference>
<comment type="caution">
    <text evidence="3">The sequence shown here is derived from an EMBL/GenBank/DDBJ whole genome shotgun (WGS) entry which is preliminary data.</text>
</comment>